<evidence type="ECO:0000313" key="4">
    <source>
        <dbReference type="Proteomes" id="UP001497512"/>
    </source>
</evidence>
<feature type="compositionally biased region" description="Basic and acidic residues" evidence="1">
    <location>
        <begin position="248"/>
        <end position="264"/>
    </location>
</feature>
<keyword evidence="2" id="KW-0812">Transmembrane</keyword>
<feature type="compositionally biased region" description="Polar residues" evidence="1">
    <location>
        <begin position="289"/>
        <end position="303"/>
    </location>
</feature>
<reference evidence="3" key="1">
    <citation type="submission" date="2024-02" db="EMBL/GenBank/DDBJ databases">
        <authorList>
            <consortium name="ELIXIR-Norway"/>
            <consortium name="Elixir Norway"/>
        </authorList>
    </citation>
    <scope>NUCLEOTIDE SEQUENCE</scope>
</reference>
<protein>
    <submittedName>
        <fullName evidence="3">Uncharacterized protein</fullName>
    </submittedName>
</protein>
<proteinExistence type="predicted"/>
<evidence type="ECO:0000313" key="3">
    <source>
        <dbReference type="EMBL" id="CAK9233710.1"/>
    </source>
</evidence>
<evidence type="ECO:0000256" key="1">
    <source>
        <dbReference type="SAM" id="MobiDB-lite"/>
    </source>
</evidence>
<feature type="region of interest" description="Disordered" evidence="1">
    <location>
        <begin position="282"/>
        <end position="303"/>
    </location>
</feature>
<sequence length="339" mass="37873">MGSAETRAPTCSLGDDDGTIQERPKLLEGIGLRVFSLSHFVLQKVKQLPFPLGSTIKVVDDIIGPPMQPLVTCVKNQSLHLLSCIDDQLCLIGHEVEKRAPGISAIVYRAQDLHVLSWKVTNRLHRQGVAHAVSDMLVDYEVLVKTKSDKALNLVNKVLSLWIFVPIVCIIGHFLALARSTWLLRHSTVQDKDLLVCEENASVLQIYKLDTDVEEKRMIGDEVAKNESSMDAPKHDEQAMNEDAVAETPRHPQDKYPEDATDEHPECDVHNHGDLQDEIMEDQSPGKECNTNNPHIQSARQMPTDCSKSLLNYDSDESDEVINLFLSGWSFNPAIGVRK</sequence>
<name>A0ABP0UYH1_9BRYO</name>
<dbReference type="EMBL" id="OZ019900">
    <property type="protein sequence ID" value="CAK9233710.1"/>
    <property type="molecule type" value="Genomic_DNA"/>
</dbReference>
<feature type="transmembrane region" description="Helical" evidence="2">
    <location>
        <begin position="159"/>
        <end position="178"/>
    </location>
</feature>
<keyword evidence="2" id="KW-1133">Transmembrane helix</keyword>
<accession>A0ABP0UYH1</accession>
<feature type="region of interest" description="Disordered" evidence="1">
    <location>
        <begin position="222"/>
        <end position="264"/>
    </location>
</feature>
<evidence type="ECO:0000256" key="2">
    <source>
        <dbReference type="SAM" id="Phobius"/>
    </source>
</evidence>
<dbReference type="Proteomes" id="UP001497512">
    <property type="component" value="Chromosome 8"/>
</dbReference>
<gene>
    <name evidence="3" type="ORF">CSSPTR1EN2_LOCUS21623</name>
</gene>
<keyword evidence="4" id="KW-1185">Reference proteome</keyword>
<organism evidence="3 4">
    <name type="scientific">Sphagnum troendelagicum</name>
    <dbReference type="NCBI Taxonomy" id="128251"/>
    <lineage>
        <taxon>Eukaryota</taxon>
        <taxon>Viridiplantae</taxon>
        <taxon>Streptophyta</taxon>
        <taxon>Embryophyta</taxon>
        <taxon>Bryophyta</taxon>
        <taxon>Sphagnophytina</taxon>
        <taxon>Sphagnopsida</taxon>
        <taxon>Sphagnales</taxon>
        <taxon>Sphagnaceae</taxon>
        <taxon>Sphagnum</taxon>
    </lineage>
</organism>
<keyword evidence="2" id="KW-0472">Membrane</keyword>